<dbReference type="InterPro" id="IPR011761">
    <property type="entry name" value="ATP-grasp"/>
</dbReference>
<evidence type="ECO:0000313" key="3">
    <source>
        <dbReference type="EMBL" id="MBC5991606.1"/>
    </source>
</evidence>
<keyword evidence="1" id="KW-0547">Nucleotide-binding</keyword>
<name>A0A923N517_9BACT</name>
<accession>A0A923N517</accession>
<dbReference type="Proteomes" id="UP000603640">
    <property type="component" value="Unassembled WGS sequence"/>
</dbReference>
<dbReference type="AlphaFoldDB" id="A0A923N517"/>
<comment type="caution">
    <text evidence="3">The sequence shown here is derived from an EMBL/GenBank/DDBJ whole genome shotgun (WGS) entry which is preliminary data.</text>
</comment>
<dbReference type="RefSeq" id="WP_187065605.1">
    <property type="nucleotide sequence ID" value="NZ_JACRVF010000001.1"/>
</dbReference>
<dbReference type="Gene3D" id="3.40.50.20">
    <property type="match status" value="1"/>
</dbReference>
<dbReference type="InterPro" id="IPR036412">
    <property type="entry name" value="HAD-like_sf"/>
</dbReference>
<dbReference type="GO" id="GO:0046872">
    <property type="term" value="F:metal ion binding"/>
    <property type="evidence" value="ECO:0007669"/>
    <property type="project" value="InterPro"/>
</dbReference>
<organism evidence="3 4">
    <name type="scientific">Pontibacter cellulosilyticus</name>
    <dbReference type="NCBI Taxonomy" id="1720253"/>
    <lineage>
        <taxon>Bacteria</taxon>
        <taxon>Pseudomonadati</taxon>
        <taxon>Bacteroidota</taxon>
        <taxon>Cytophagia</taxon>
        <taxon>Cytophagales</taxon>
        <taxon>Hymenobacteraceae</taxon>
        <taxon>Pontibacter</taxon>
    </lineage>
</organism>
<keyword evidence="4" id="KW-1185">Reference proteome</keyword>
<feature type="domain" description="ATP-grasp" evidence="2">
    <location>
        <begin position="110"/>
        <end position="284"/>
    </location>
</feature>
<evidence type="ECO:0000313" key="4">
    <source>
        <dbReference type="Proteomes" id="UP000603640"/>
    </source>
</evidence>
<dbReference type="Gene3D" id="3.30.470.20">
    <property type="entry name" value="ATP-grasp fold, B domain"/>
    <property type="match status" value="1"/>
</dbReference>
<dbReference type="Pfam" id="PF15632">
    <property type="entry name" value="ATPgrasp_Ter"/>
    <property type="match status" value="1"/>
</dbReference>
<evidence type="ECO:0000259" key="2">
    <source>
        <dbReference type="PROSITE" id="PS50975"/>
    </source>
</evidence>
<dbReference type="EMBL" id="JACRVF010000001">
    <property type="protein sequence ID" value="MBC5991606.1"/>
    <property type="molecule type" value="Genomic_DNA"/>
</dbReference>
<dbReference type="GO" id="GO:0005524">
    <property type="term" value="F:ATP binding"/>
    <property type="evidence" value="ECO:0007669"/>
    <property type="project" value="UniProtKB-UniRule"/>
</dbReference>
<reference evidence="3" key="1">
    <citation type="submission" date="2020-08" db="EMBL/GenBank/DDBJ databases">
        <title>Pontibacter sp. SD6 16S ribosomal RNA gene Genome sequencing and assembly.</title>
        <authorList>
            <person name="Kang M."/>
        </authorList>
    </citation>
    <scope>NUCLEOTIDE SEQUENCE</scope>
    <source>
        <strain evidence="3">SD6</strain>
    </source>
</reference>
<protein>
    <submittedName>
        <fullName evidence="3">ATP-grasp domain-containing protein</fullName>
    </submittedName>
</protein>
<evidence type="ECO:0000256" key="1">
    <source>
        <dbReference type="PROSITE-ProRule" id="PRU00409"/>
    </source>
</evidence>
<dbReference type="SUPFAM" id="SSF56059">
    <property type="entry name" value="Glutathione synthetase ATP-binding domain-like"/>
    <property type="match status" value="1"/>
</dbReference>
<gene>
    <name evidence="3" type="ORF">H8S84_02010</name>
</gene>
<keyword evidence="1" id="KW-0067">ATP-binding</keyword>
<dbReference type="SUPFAM" id="SSF56784">
    <property type="entry name" value="HAD-like"/>
    <property type="match status" value="1"/>
</dbReference>
<proteinExistence type="predicted"/>
<sequence>MKKYNVLVFPCGAENALEIYEALKSNVLIDVAGASSIDDHGKFAFEKYIGGLPYIFDPNFIEQFNKIIADNEIDFIFPTHDTVALFFSENRERINAKIICSDYETALICREKSKTFALFKDEFFIPQSFDLSNQDITYPVFVKPNIGEGAKGTAIINSSSELNFYSEHQDDFLIHEYLPGLELTVDCFTDRHGKLRFIGPRTRERIKMGISFHSESYPLTSEVSHIATSINNKLSFRGLWFFQLKQNSKKQFKLLEVSTRCAGTMSLYRQLGVNFPLLSVFDAADLDVEILYNENKIVLDRCLYTRFIQHLYFTTVYIDFDDTIIVNSKVNFHALKFLYQCVEQGIKVVLITRHEKDLTKTLSEKRIAYNLFDEIIHLKQNECKGDCIVKERDAIFIDNAFKERKIVKSKCNIPVFDVDAIQSLTL</sequence>
<dbReference type="PROSITE" id="PS50975">
    <property type="entry name" value="ATP_GRASP"/>
    <property type="match status" value="1"/>
</dbReference>